<evidence type="ECO:0000313" key="1">
    <source>
        <dbReference type="EMBL" id="PJC23108.1"/>
    </source>
</evidence>
<accession>A0A2M8EK78</accession>
<protein>
    <submittedName>
        <fullName evidence="1">Uncharacterized protein</fullName>
    </submittedName>
</protein>
<proteinExistence type="predicted"/>
<dbReference type="AlphaFoldDB" id="A0A2M8EK78"/>
<reference evidence="2" key="1">
    <citation type="submission" date="2017-09" db="EMBL/GenBank/DDBJ databases">
        <title>Depth-based differentiation of microbial function through sediment-hosted aquifers and enrichment of novel symbionts in the deep terrestrial subsurface.</title>
        <authorList>
            <person name="Probst A.J."/>
            <person name="Ladd B."/>
            <person name="Jarett J.K."/>
            <person name="Geller-Mcgrath D.E."/>
            <person name="Sieber C.M.K."/>
            <person name="Emerson J.B."/>
            <person name="Anantharaman K."/>
            <person name="Thomas B.C."/>
            <person name="Malmstrom R."/>
            <person name="Stieglmeier M."/>
            <person name="Klingl A."/>
            <person name="Woyke T."/>
            <person name="Ryan C.M."/>
            <person name="Banfield J.F."/>
        </authorList>
    </citation>
    <scope>NUCLEOTIDE SEQUENCE [LARGE SCALE GENOMIC DNA]</scope>
</reference>
<gene>
    <name evidence="1" type="ORF">CO059_00675</name>
</gene>
<sequence>MLSAIFLLLLRFFLAKPEIYLRKYDMIPSRREIPGPEERLRLLRGFRGTGTPTSSTGVYLNSKIKADP</sequence>
<dbReference type="Proteomes" id="UP000228781">
    <property type="component" value="Unassembled WGS sequence"/>
</dbReference>
<organism evidence="1 2">
    <name type="scientific">candidate division WWE3 bacterium CG_4_9_14_0_2_um_filter_48_10</name>
    <dbReference type="NCBI Taxonomy" id="1975078"/>
    <lineage>
        <taxon>Bacteria</taxon>
        <taxon>Katanobacteria</taxon>
    </lineage>
</organism>
<comment type="caution">
    <text evidence="1">The sequence shown here is derived from an EMBL/GenBank/DDBJ whole genome shotgun (WGS) entry which is preliminary data.</text>
</comment>
<evidence type="ECO:0000313" key="2">
    <source>
        <dbReference type="Proteomes" id="UP000228781"/>
    </source>
</evidence>
<name>A0A2M8EK78_UNCKA</name>
<dbReference type="EMBL" id="PFSK01000010">
    <property type="protein sequence ID" value="PJC23108.1"/>
    <property type="molecule type" value="Genomic_DNA"/>
</dbReference>